<dbReference type="OrthoDB" id="268839at2"/>
<sequence length="293" mass="32900">MKSLIFFVLLLIPGLLLAEEPNVAELEKINIKVVRHNGLIDELQVFCDGYTNSEYELIGKLSGLKSISFSGKQLNDEQLKMLSGLKDLEYILINGSELTDEGYRGFLAFPKLKKLSLFHPSREQVTFTGKGLAHLKDHPRLTQLTFAGATAGNEAFAAISQITQLELFREWHNTETSAELEYLTKLENLKTIRLGQRLPNWGKKTPASFDNKTLALLAKMPSLEVVELTEARLDYDGLAQLKSLPKLKKIIISQVDVSATDIEKLKAELPHVEIDWKPLTEAQAKMLSKNLKI</sequence>
<dbReference type="InterPro" id="IPR032675">
    <property type="entry name" value="LRR_dom_sf"/>
</dbReference>
<gene>
    <name evidence="1" type="ORF">DTL42_20590</name>
</gene>
<reference evidence="1 2" key="1">
    <citation type="submission" date="2018-07" db="EMBL/GenBank/DDBJ databases">
        <title>Comparative genomes isolates from brazilian mangrove.</title>
        <authorList>
            <person name="De Araujo J.E."/>
            <person name="Taketani R.G."/>
            <person name="Silva M.C.P."/>
            <person name="Lourenco M.V."/>
            <person name="Oliveira V.M."/>
            <person name="Andreote F.D."/>
        </authorList>
    </citation>
    <scope>NUCLEOTIDE SEQUENCE [LARGE SCALE GENOMIC DNA]</scope>
    <source>
        <strain evidence="1 2">HEX PRIS-MGV</strain>
    </source>
</reference>
<dbReference type="RefSeq" id="WP_114371713.1">
    <property type="nucleotide sequence ID" value="NZ_QPEX01000044.1"/>
</dbReference>
<proteinExistence type="predicted"/>
<comment type="caution">
    <text evidence="1">The sequence shown here is derived from an EMBL/GenBank/DDBJ whole genome shotgun (WGS) entry which is preliminary data.</text>
</comment>
<dbReference type="SUPFAM" id="SSF52047">
    <property type="entry name" value="RNI-like"/>
    <property type="match status" value="1"/>
</dbReference>
<dbReference type="Gene3D" id="3.80.10.10">
    <property type="entry name" value="Ribonuclease Inhibitor"/>
    <property type="match status" value="2"/>
</dbReference>
<accession>A0A368KLX6</accession>
<dbReference type="EMBL" id="QPEX01000044">
    <property type="protein sequence ID" value="RCS42226.1"/>
    <property type="molecule type" value="Genomic_DNA"/>
</dbReference>
<name>A0A368KLX6_9BACT</name>
<protein>
    <recommendedName>
        <fullName evidence="3">Leucine Rich repeats (2 copies)</fullName>
    </recommendedName>
</protein>
<organism evidence="1 2">
    <name type="scientific">Bremerella cremea</name>
    <dbReference type="NCBI Taxonomy" id="1031537"/>
    <lineage>
        <taxon>Bacteria</taxon>
        <taxon>Pseudomonadati</taxon>
        <taxon>Planctomycetota</taxon>
        <taxon>Planctomycetia</taxon>
        <taxon>Pirellulales</taxon>
        <taxon>Pirellulaceae</taxon>
        <taxon>Bremerella</taxon>
    </lineage>
</organism>
<dbReference type="AlphaFoldDB" id="A0A368KLX6"/>
<dbReference type="Proteomes" id="UP000253562">
    <property type="component" value="Unassembled WGS sequence"/>
</dbReference>
<evidence type="ECO:0000313" key="1">
    <source>
        <dbReference type="EMBL" id="RCS42226.1"/>
    </source>
</evidence>
<evidence type="ECO:0008006" key="3">
    <source>
        <dbReference type="Google" id="ProtNLM"/>
    </source>
</evidence>
<evidence type="ECO:0000313" key="2">
    <source>
        <dbReference type="Proteomes" id="UP000253562"/>
    </source>
</evidence>